<protein>
    <submittedName>
        <fullName evidence="3">Uncharacterized protein</fullName>
    </submittedName>
</protein>
<feature type="transmembrane region" description="Helical" evidence="2">
    <location>
        <begin position="6"/>
        <end position="27"/>
    </location>
</feature>
<evidence type="ECO:0000313" key="4">
    <source>
        <dbReference type="Proteomes" id="UP000184301"/>
    </source>
</evidence>
<evidence type="ECO:0000313" key="3">
    <source>
        <dbReference type="EMBL" id="SHL02956.1"/>
    </source>
</evidence>
<organism evidence="3 4">
    <name type="scientific">Hespellia stercorisuis DSM 15480</name>
    <dbReference type="NCBI Taxonomy" id="1121950"/>
    <lineage>
        <taxon>Bacteria</taxon>
        <taxon>Bacillati</taxon>
        <taxon>Bacillota</taxon>
        <taxon>Clostridia</taxon>
        <taxon>Lachnospirales</taxon>
        <taxon>Lachnospiraceae</taxon>
        <taxon>Hespellia</taxon>
    </lineage>
</organism>
<evidence type="ECO:0000256" key="2">
    <source>
        <dbReference type="SAM" id="Phobius"/>
    </source>
</evidence>
<proteinExistence type="predicted"/>
<dbReference type="EMBL" id="FQZY01000147">
    <property type="protein sequence ID" value="SHL02956.1"/>
    <property type="molecule type" value="Genomic_DNA"/>
</dbReference>
<sequence length="66" mass="7458">MQWGIIFLVVFCFGCLFGGVLVTIVAAKENYYLEGMVTKLEKELSTMKELQKKGKQIDQEHVTGSE</sequence>
<keyword evidence="2" id="KW-0812">Transmembrane</keyword>
<keyword evidence="2" id="KW-0472">Membrane</keyword>
<accession>A0A1M6XAI0</accession>
<keyword evidence="2" id="KW-1133">Transmembrane helix</keyword>
<dbReference type="RefSeq" id="WP_073113374.1">
    <property type="nucleotide sequence ID" value="NZ_FQZY01000147.1"/>
</dbReference>
<evidence type="ECO:0000256" key="1">
    <source>
        <dbReference type="SAM" id="Coils"/>
    </source>
</evidence>
<gene>
    <name evidence="3" type="ORF">SAMN02745243_04182</name>
</gene>
<name>A0A1M6XAI0_9FIRM</name>
<dbReference type="AlphaFoldDB" id="A0A1M6XAI0"/>
<dbReference type="STRING" id="1121950.SAMN02745243_04182"/>
<keyword evidence="4" id="KW-1185">Reference proteome</keyword>
<reference evidence="3 4" key="1">
    <citation type="submission" date="2016-11" db="EMBL/GenBank/DDBJ databases">
        <authorList>
            <person name="Jaros S."/>
            <person name="Januszkiewicz K."/>
            <person name="Wedrychowicz H."/>
        </authorList>
    </citation>
    <scope>NUCLEOTIDE SEQUENCE [LARGE SCALE GENOMIC DNA]</scope>
    <source>
        <strain evidence="3 4">DSM 15480</strain>
    </source>
</reference>
<feature type="coiled-coil region" evidence="1">
    <location>
        <begin position="33"/>
        <end position="60"/>
    </location>
</feature>
<keyword evidence="1" id="KW-0175">Coiled coil</keyword>
<dbReference type="Proteomes" id="UP000184301">
    <property type="component" value="Unassembled WGS sequence"/>
</dbReference>